<proteinExistence type="inferred from homology"/>
<dbReference type="GO" id="GO:0005737">
    <property type="term" value="C:cytoplasm"/>
    <property type="evidence" value="ECO:0007669"/>
    <property type="project" value="TreeGrafter"/>
</dbReference>
<organism evidence="3 4">
    <name type="scientific">Exophiala mesophila</name>
    <name type="common">Black yeast-like fungus</name>
    <dbReference type="NCBI Taxonomy" id="212818"/>
    <lineage>
        <taxon>Eukaryota</taxon>
        <taxon>Fungi</taxon>
        <taxon>Dikarya</taxon>
        <taxon>Ascomycota</taxon>
        <taxon>Pezizomycotina</taxon>
        <taxon>Eurotiomycetes</taxon>
        <taxon>Chaetothyriomycetidae</taxon>
        <taxon>Chaetothyriales</taxon>
        <taxon>Herpotrichiellaceae</taxon>
        <taxon>Exophiala</taxon>
    </lineage>
</organism>
<evidence type="ECO:0000256" key="1">
    <source>
        <dbReference type="ARBA" id="ARBA00006484"/>
    </source>
</evidence>
<dbReference type="GeneID" id="27326577"/>
<dbReference type="PRINTS" id="PR00081">
    <property type="entry name" value="GDHRDH"/>
</dbReference>
<dbReference type="AlphaFoldDB" id="A0A0D1WJT4"/>
<dbReference type="EMBL" id="KN847525">
    <property type="protein sequence ID" value="KIV89135.1"/>
    <property type="molecule type" value="Genomic_DNA"/>
</dbReference>
<comment type="similarity">
    <text evidence="1">Belongs to the short-chain dehydrogenases/reductases (SDR) family.</text>
</comment>
<gene>
    <name evidence="3" type="ORF">PV10_08732</name>
</gene>
<evidence type="ECO:0000313" key="4">
    <source>
        <dbReference type="Proteomes" id="UP000054302"/>
    </source>
</evidence>
<sequence length="310" mass="33337">MHQMCWDRKLLENAQGRTALVTGSARGIGAETASLLNKHGCNVIITDLPSTVSHAQELILSMRFPERAIFVPASVTDWEQLLNSFKQGIRAFGRIDIVVANAGIMESRAVLEVETDVNGEPIASREGFSVLDVNLKGTMNTLQLGLHFLRQNSLSEHDSHCGSIVLITSTSGYFGFSGNAAYVASKHGILGLFRASQPLAEKTRIRVNAIAPSFTPTRITAGFGDRFEKAGVASNTTEQAAEAIAFAALDPSCSGTCCLVAGEFVRELEHTREQVLSNWLGQDLLDALSGFRVIVEDMGGYPLPPAASQT</sequence>
<dbReference type="Proteomes" id="UP000054302">
    <property type="component" value="Unassembled WGS sequence"/>
</dbReference>
<evidence type="ECO:0000313" key="3">
    <source>
        <dbReference type="EMBL" id="KIV89135.1"/>
    </source>
</evidence>
<dbReference type="Pfam" id="PF00106">
    <property type="entry name" value="adh_short"/>
    <property type="match status" value="1"/>
</dbReference>
<dbReference type="SUPFAM" id="SSF51735">
    <property type="entry name" value="NAD(P)-binding Rossmann-fold domains"/>
    <property type="match status" value="1"/>
</dbReference>
<dbReference type="OrthoDB" id="5371740at2759"/>
<dbReference type="VEuPathDB" id="FungiDB:PV10_08732"/>
<name>A0A0D1WJT4_EXOME</name>
<protein>
    <submittedName>
        <fullName evidence="3">Uncharacterized protein</fullName>
    </submittedName>
</protein>
<keyword evidence="2" id="KW-0560">Oxidoreductase</keyword>
<dbReference type="Gene3D" id="3.40.50.720">
    <property type="entry name" value="NAD(P)-binding Rossmann-like Domain"/>
    <property type="match status" value="1"/>
</dbReference>
<keyword evidence="4" id="KW-1185">Reference proteome</keyword>
<dbReference type="RefSeq" id="XP_016220709.1">
    <property type="nucleotide sequence ID" value="XM_016373798.1"/>
</dbReference>
<dbReference type="GO" id="GO:0016616">
    <property type="term" value="F:oxidoreductase activity, acting on the CH-OH group of donors, NAD or NADP as acceptor"/>
    <property type="evidence" value="ECO:0007669"/>
    <property type="project" value="TreeGrafter"/>
</dbReference>
<dbReference type="PANTHER" id="PTHR44229:SF4">
    <property type="entry name" value="15-HYDROXYPROSTAGLANDIN DEHYDROGENASE [NAD(+)]"/>
    <property type="match status" value="1"/>
</dbReference>
<dbReference type="InterPro" id="IPR002347">
    <property type="entry name" value="SDR_fam"/>
</dbReference>
<dbReference type="InterPro" id="IPR036291">
    <property type="entry name" value="NAD(P)-bd_dom_sf"/>
</dbReference>
<dbReference type="OMA" id="TGKCYMV"/>
<reference evidence="3 4" key="1">
    <citation type="submission" date="2015-01" db="EMBL/GenBank/DDBJ databases">
        <title>The Genome Sequence of Exophiala mesophila CBS40295.</title>
        <authorList>
            <consortium name="The Broad Institute Genomics Platform"/>
            <person name="Cuomo C."/>
            <person name="de Hoog S."/>
            <person name="Gorbushina A."/>
            <person name="Stielow B."/>
            <person name="Teixiera M."/>
            <person name="Abouelleil A."/>
            <person name="Chapman S.B."/>
            <person name="Priest M."/>
            <person name="Young S.K."/>
            <person name="Wortman J."/>
            <person name="Nusbaum C."/>
            <person name="Birren B."/>
        </authorList>
    </citation>
    <scope>NUCLEOTIDE SEQUENCE [LARGE SCALE GENOMIC DNA]</scope>
    <source>
        <strain evidence="3 4">CBS 40295</strain>
    </source>
</reference>
<dbReference type="HOGENOM" id="CLU_010194_13_1_1"/>
<evidence type="ECO:0000256" key="2">
    <source>
        <dbReference type="ARBA" id="ARBA00023002"/>
    </source>
</evidence>
<dbReference type="PANTHER" id="PTHR44229">
    <property type="entry name" value="15-HYDROXYPROSTAGLANDIN DEHYDROGENASE [NAD(+)]"/>
    <property type="match status" value="1"/>
</dbReference>
<accession>A0A0D1WJT4</accession>
<dbReference type="STRING" id="212818.A0A0D1WJT4"/>